<dbReference type="Gene3D" id="3.40.50.720">
    <property type="entry name" value="NAD(P)-binding Rossmann-like Domain"/>
    <property type="match status" value="1"/>
</dbReference>
<dbReference type="Proteomes" id="UP000198287">
    <property type="component" value="Unassembled WGS sequence"/>
</dbReference>
<comment type="caution">
    <text evidence="2">The sequence shown here is derived from an EMBL/GenBank/DDBJ whole genome shotgun (WGS) entry which is preliminary data.</text>
</comment>
<feature type="compositionally biased region" description="Low complexity" evidence="1">
    <location>
        <begin position="624"/>
        <end position="634"/>
    </location>
</feature>
<accession>A0A226DHR7</accession>
<proteinExistence type="predicted"/>
<dbReference type="STRING" id="158441.A0A226DHR7"/>
<gene>
    <name evidence="2" type="ORF">Fcan01_21553</name>
</gene>
<feature type="compositionally biased region" description="Polar residues" evidence="1">
    <location>
        <begin position="448"/>
        <end position="457"/>
    </location>
</feature>
<feature type="region of interest" description="Disordered" evidence="1">
    <location>
        <begin position="437"/>
        <end position="474"/>
    </location>
</feature>
<dbReference type="EMBL" id="LNIX01000021">
    <property type="protein sequence ID" value="OXA43726.1"/>
    <property type="molecule type" value="Genomic_DNA"/>
</dbReference>
<evidence type="ECO:0000313" key="2">
    <source>
        <dbReference type="EMBL" id="OXA43726.1"/>
    </source>
</evidence>
<name>A0A226DHR7_FOLCA</name>
<feature type="compositionally biased region" description="Acidic residues" evidence="1">
    <location>
        <begin position="577"/>
        <end position="594"/>
    </location>
</feature>
<evidence type="ECO:0000256" key="1">
    <source>
        <dbReference type="SAM" id="MobiDB-lite"/>
    </source>
</evidence>
<evidence type="ECO:0000313" key="3">
    <source>
        <dbReference type="Proteomes" id="UP000198287"/>
    </source>
</evidence>
<keyword evidence="3" id="KW-1185">Reference proteome</keyword>
<protein>
    <submittedName>
        <fullName evidence="2">Putative malate dehydrogenase 1B</fullName>
    </submittedName>
</protein>
<dbReference type="AlphaFoldDB" id="A0A226DHR7"/>
<dbReference type="OrthoDB" id="1510206at2759"/>
<organism evidence="2 3">
    <name type="scientific">Folsomia candida</name>
    <name type="common">Springtail</name>
    <dbReference type="NCBI Taxonomy" id="158441"/>
    <lineage>
        <taxon>Eukaryota</taxon>
        <taxon>Metazoa</taxon>
        <taxon>Ecdysozoa</taxon>
        <taxon>Arthropoda</taxon>
        <taxon>Hexapoda</taxon>
        <taxon>Collembola</taxon>
        <taxon>Entomobryomorpha</taxon>
        <taxon>Isotomoidea</taxon>
        <taxon>Isotomidae</taxon>
        <taxon>Proisotominae</taxon>
        <taxon>Folsomia</taxon>
    </lineage>
</organism>
<reference evidence="2 3" key="1">
    <citation type="submission" date="2015-12" db="EMBL/GenBank/DDBJ databases">
        <title>The genome of Folsomia candida.</title>
        <authorList>
            <person name="Faddeeva A."/>
            <person name="Derks M.F."/>
            <person name="Anvar Y."/>
            <person name="Smit S."/>
            <person name="Van Straalen N."/>
            <person name="Roelofs D."/>
        </authorList>
    </citation>
    <scope>NUCLEOTIDE SEQUENCE [LARGE SCALE GENOMIC DNA]</scope>
    <source>
        <strain evidence="2 3">VU population</strain>
        <tissue evidence="2">Whole body</tissue>
    </source>
</reference>
<dbReference type="OMA" id="ENCDWIS"/>
<sequence length="648" mass="72318">MKLKLNEYFIFISKSQECNCSKSKILHCIIMVRFDIVGLNDCPWFAKAVKLADEIAGANPRVEFHHEMLDKFNWHDFCDKMKHLRGWDVRKSPVIYEVLVESNGKALLIGDCNDFCDFAAMYFDIFYDPTTTALQGMTITNKTRFGHGFGGHDRGDAAVFNISIVNPPLKLLELLIAQLISPISMIPPGVLLHIKVFQPNPDHREMEGLFMEIMDMVSPSLFKISLCSTLVLCLYHCHLLILAEDLSRADTEENCDWISRVELNIAEVITAINDKRTKMSDARIIVGGNGPQCYIAEMLRGGVLHTRSGPGRIVASGQYIVQKAKAELSKVGNVPAGCISRIHAWGWPGETGAYIEVKDAVLKGAEIAVRGPGVEIPLVEVATNSDYIFTKFSKEFLRLQRKSLKHTFPRPTQYHMPLAESILNTVHVWLSSESMLVPPPTSPPHNHASPTNNQFPDSTGGGPTNRPTSPFRPYSPPYSIAPILNVGVPTPAGSTFPEGTFMVQPSVCISGRWQPVGLISEGTHETVVAEVNKLWAEREELIYRDKNVAPTIFPDFEELTRPRTPTESNKAKKVTGDGEEEPEDDEEEEGEESQVFESDQLPKEQTTNYDTTPVYPNGGDPNGQQAEEQQEQQQGYYDENGQWVPTNN</sequence>
<feature type="region of interest" description="Disordered" evidence="1">
    <location>
        <begin position="557"/>
        <end position="648"/>
    </location>
</feature>